<dbReference type="EMBL" id="BAAARV010000136">
    <property type="protein sequence ID" value="GAA2393532.1"/>
    <property type="molecule type" value="Genomic_DNA"/>
</dbReference>
<protein>
    <submittedName>
        <fullName evidence="2">Extracellular solute-binding protein</fullName>
    </submittedName>
</protein>
<sequence>MAGLAAGCGDDKDDKGSADGSATIVVDCPPQKTDNGGKSLELWNADVAAFQKEHPGVTIKTVSVGSQCDNPPDFTARLQGGTQADIFYGYMTDLDQVLDAGAAEDITKYVTADTIPNWDKLLPTIKDPFIDNGKIYGIGYAGYGLGLVVNKNLFKQAGLDPAKPPATWQEVAAAAKKIAALGNGIAGYQEYSAGNTGGWHFSASLYSRGGSVVSDDGKKAAFNTDQGKAVLQNLHDMRFTDNSVGEKQLLQWADLLTNAGAGKVGMYIGAPDTIKSIVTQFKGKYEDWAIGPMPGDNGPAKATLGGGSGYFFKKGLSPAQIKAGLQWIAYEKLTPGRGDFDYVAQKGFGVPVGLPEPLIWKPGSDVQQQDDQLKKANSNLNLADYAPYANSPVTIKTEPPRAQAIYAVLDAAMSAALTQAGADIPALLSTAEQKVNTILAQES</sequence>
<reference evidence="2 3" key="1">
    <citation type="journal article" date="2019" name="Int. J. Syst. Evol. Microbiol.">
        <title>The Global Catalogue of Microorganisms (GCM) 10K type strain sequencing project: providing services to taxonomists for standard genome sequencing and annotation.</title>
        <authorList>
            <consortium name="The Broad Institute Genomics Platform"/>
            <consortium name="The Broad Institute Genome Sequencing Center for Infectious Disease"/>
            <person name="Wu L."/>
            <person name="Ma J."/>
        </authorList>
    </citation>
    <scope>NUCLEOTIDE SEQUENCE [LARGE SCALE GENOMIC DNA]</scope>
    <source>
        <strain evidence="2 3">JCM 3272</strain>
    </source>
</reference>
<evidence type="ECO:0000256" key="1">
    <source>
        <dbReference type="SAM" id="MobiDB-lite"/>
    </source>
</evidence>
<accession>A0ABN3I3W0</accession>
<evidence type="ECO:0000313" key="3">
    <source>
        <dbReference type="Proteomes" id="UP001501444"/>
    </source>
</evidence>
<feature type="region of interest" description="Disordered" evidence="1">
    <location>
        <begin position="1"/>
        <end position="24"/>
    </location>
</feature>
<dbReference type="Gene3D" id="3.40.190.10">
    <property type="entry name" value="Periplasmic binding protein-like II"/>
    <property type="match status" value="1"/>
</dbReference>
<name>A0ABN3I3W0_9ACTN</name>
<organism evidence="2 3">
    <name type="scientific">Dactylosporangium salmoneum</name>
    <dbReference type="NCBI Taxonomy" id="53361"/>
    <lineage>
        <taxon>Bacteria</taxon>
        <taxon>Bacillati</taxon>
        <taxon>Actinomycetota</taxon>
        <taxon>Actinomycetes</taxon>
        <taxon>Micromonosporales</taxon>
        <taxon>Micromonosporaceae</taxon>
        <taxon>Dactylosporangium</taxon>
    </lineage>
</organism>
<dbReference type="Proteomes" id="UP001501444">
    <property type="component" value="Unassembled WGS sequence"/>
</dbReference>
<dbReference type="PANTHER" id="PTHR43649">
    <property type="entry name" value="ARABINOSE-BINDING PROTEIN-RELATED"/>
    <property type="match status" value="1"/>
</dbReference>
<keyword evidence="3" id="KW-1185">Reference proteome</keyword>
<dbReference type="SUPFAM" id="SSF53850">
    <property type="entry name" value="Periplasmic binding protein-like II"/>
    <property type="match status" value="1"/>
</dbReference>
<dbReference type="PANTHER" id="PTHR43649:SF16">
    <property type="entry name" value="SUGAR-BINDING LIPOPROTEIN"/>
    <property type="match status" value="1"/>
</dbReference>
<dbReference type="Pfam" id="PF01547">
    <property type="entry name" value="SBP_bac_1"/>
    <property type="match status" value="1"/>
</dbReference>
<proteinExistence type="predicted"/>
<dbReference type="InterPro" id="IPR050490">
    <property type="entry name" value="Bact_solute-bd_prot1"/>
</dbReference>
<comment type="caution">
    <text evidence="2">The sequence shown here is derived from an EMBL/GenBank/DDBJ whole genome shotgun (WGS) entry which is preliminary data.</text>
</comment>
<evidence type="ECO:0000313" key="2">
    <source>
        <dbReference type="EMBL" id="GAA2393532.1"/>
    </source>
</evidence>
<gene>
    <name evidence="2" type="ORF">GCM10010170_106720</name>
</gene>
<dbReference type="InterPro" id="IPR006059">
    <property type="entry name" value="SBP"/>
</dbReference>